<organism evidence="2 3">
    <name type="scientific">Pseudomonas arsenicoxydans</name>
    <dbReference type="NCBI Taxonomy" id="702115"/>
    <lineage>
        <taxon>Bacteria</taxon>
        <taxon>Pseudomonadati</taxon>
        <taxon>Pseudomonadota</taxon>
        <taxon>Gammaproteobacteria</taxon>
        <taxon>Pseudomonadales</taxon>
        <taxon>Pseudomonadaceae</taxon>
        <taxon>Pseudomonas</taxon>
    </lineage>
</organism>
<protein>
    <submittedName>
        <fullName evidence="2">Uncharacterized protein</fullName>
    </submittedName>
</protein>
<reference evidence="2 3" key="1">
    <citation type="submission" date="2017-11" db="EMBL/GenBank/DDBJ databases">
        <title>Genome sequence of Pseudomonas arsenicoxydans ACM1.</title>
        <authorList>
            <person name="Nascimento F.X."/>
        </authorList>
    </citation>
    <scope>NUCLEOTIDE SEQUENCE [LARGE SCALE GENOMIC DNA]</scope>
    <source>
        <strain evidence="2 3">ACM1</strain>
    </source>
</reference>
<proteinExistence type="predicted"/>
<dbReference type="EMBL" id="CP024767">
    <property type="protein sequence ID" value="QAY83690.1"/>
    <property type="molecule type" value="Genomic_DNA"/>
</dbReference>
<evidence type="ECO:0000313" key="2">
    <source>
        <dbReference type="EMBL" id="QAY83690.1"/>
    </source>
</evidence>
<evidence type="ECO:0000256" key="1">
    <source>
        <dbReference type="SAM" id="MobiDB-lite"/>
    </source>
</evidence>
<feature type="region of interest" description="Disordered" evidence="1">
    <location>
        <begin position="1"/>
        <end position="34"/>
    </location>
</feature>
<accession>A0A4P6G2Z5</accession>
<gene>
    <name evidence="2" type="ORF">CUN61_06740</name>
</gene>
<dbReference type="AlphaFoldDB" id="A0A4P6G2Z5"/>
<evidence type="ECO:0000313" key="3">
    <source>
        <dbReference type="Proteomes" id="UP000291121"/>
    </source>
</evidence>
<keyword evidence="3" id="KW-1185">Reference proteome</keyword>
<name>A0A4P6G2Z5_9PSED</name>
<dbReference type="Proteomes" id="UP000291121">
    <property type="component" value="Chromosome"/>
</dbReference>
<sequence>MNRRASSRAGSLPQGNAVNCGSEPARDGARPGNTCLESPTQILEYHYQPFLPHCHMTDALHP</sequence>